<evidence type="ECO:0000313" key="3">
    <source>
        <dbReference type="EMBL" id="KXX97271.1"/>
    </source>
</evidence>
<feature type="region of interest" description="Disordered" evidence="1">
    <location>
        <begin position="84"/>
        <end position="109"/>
    </location>
</feature>
<dbReference type="InterPro" id="IPR021309">
    <property type="entry name" value="YgaP-like_TM"/>
</dbReference>
<reference evidence="5" key="3">
    <citation type="submission" date="2023-02" db="EMBL/GenBank/DDBJ databases">
        <title>Complete Genome Sequence of Bacillus cereus sensu lato isolate BC38B from pepper closely related to the Bacillus anthracis clade.</title>
        <authorList>
            <person name="Abdelli M."/>
            <person name="Cerar Kisek T."/>
            <person name="Falaise C."/>
            <person name="Cumont A."/>
            <person name="Giraud M."/>
            <person name="Chatoux J."/>
            <person name="Rogee S."/>
            <person name="Dadvisard M."/>
            <person name="Larigauderie G."/>
            <person name="Raynaud F."/>
            <person name="Godic Torkar K."/>
            <person name="Ramisse V."/>
        </authorList>
    </citation>
    <scope>NUCLEOTIDE SEQUENCE</scope>
    <source>
        <strain evidence="5">BC38B</strain>
    </source>
</reference>
<feature type="compositionally biased region" description="Basic and acidic residues" evidence="1">
    <location>
        <begin position="84"/>
        <end position="99"/>
    </location>
</feature>
<sequence>MKQNIGTINALIRITLGLVLFGCSATKLVRKPWCTWSNILLWIGAMKVAEGIVRFCPVVEMWKFGKYMNMGAFKMPSMNFAEKGHTKEEVNQTSNHDKPQSNGSYDASDKEIESAIEDIILAKPL</sequence>
<accession>A0A063CGD8</accession>
<evidence type="ECO:0000256" key="1">
    <source>
        <dbReference type="SAM" id="MobiDB-lite"/>
    </source>
</evidence>
<organism evidence="3 6">
    <name type="scientific">Bacillus cereus</name>
    <dbReference type="NCBI Taxonomy" id="1396"/>
    <lineage>
        <taxon>Bacteria</taxon>
        <taxon>Bacillati</taxon>
        <taxon>Bacillota</taxon>
        <taxon>Bacilli</taxon>
        <taxon>Bacillales</taxon>
        <taxon>Bacillaceae</taxon>
        <taxon>Bacillus</taxon>
        <taxon>Bacillus cereus group</taxon>
    </lineage>
</organism>
<proteinExistence type="predicted"/>
<feature type="domain" description="Inner membrane protein YgaP-like transmembrane" evidence="2">
    <location>
        <begin position="1"/>
        <end position="61"/>
    </location>
</feature>
<reference evidence="4 7" key="2">
    <citation type="submission" date="2020-12" db="EMBL/GenBank/DDBJ databases">
        <title>Genome assembly for a thermostable protease producing Bacillus cereus MAKP1 strain isolated from chicken gut.</title>
        <authorList>
            <person name="Malaviya A."/>
        </authorList>
    </citation>
    <scope>NUCLEOTIDE SEQUENCE [LARGE SCALE GENOMIC DNA]</scope>
    <source>
        <strain evidence="4 7">MAKP1</strain>
    </source>
</reference>
<dbReference type="Proteomes" id="UP000075591">
    <property type="component" value="Unassembled WGS sequence"/>
</dbReference>
<protein>
    <submittedName>
        <fullName evidence="4">DUF2892 domain-containing protein</fullName>
    </submittedName>
    <submittedName>
        <fullName evidence="3">MarR family transcriptional regulator</fullName>
    </submittedName>
</protein>
<evidence type="ECO:0000313" key="5">
    <source>
        <dbReference type="EMBL" id="UYW71428.1"/>
    </source>
</evidence>
<dbReference type="EMBL" id="CP109872">
    <property type="protein sequence ID" value="UYW71428.1"/>
    <property type="molecule type" value="Genomic_DNA"/>
</dbReference>
<dbReference type="KEGG" id="bcef:BcrFT9_00315"/>
<dbReference type="AlphaFoldDB" id="A0A063CGD8"/>
<dbReference type="Proteomes" id="UP001163707">
    <property type="component" value="Chromosome"/>
</dbReference>
<dbReference type="RefSeq" id="WP_000812350.1">
    <property type="nucleotide sequence ID" value="NZ_AP022877.1"/>
</dbReference>
<evidence type="ECO:0000259" key="2">
    <source>
        <dbReference type="Pfam" id="PF11127"/>
    </source>
</evidence>
<dbReference type="eggNOG" id="ENOG50338T0">
    <property type="taxonomic scope" value="Bacteria"/>
</dbReference>
<dbReference type="Proteomes" id="UP000613452">
    <property type="component" value="Unassembled WGS sequence"/>
</dbReference>
<dbReference type="Pfam" id="PF11127">
    <property type="entry name" value="YgaP-like_TM"/>
    <property type="match status" value="1"/>
</dbReference>
<name>A0A063CGD8_BACCE</name>
<dbReference type="EMBL" id="LOMT01000095">
    <property type="protein sequence ID" value="KXX97271.1"/>
    <property type="molecule type" value="Genomic_DNA"/>
</dbReference>
<evidence type="ECO:0000313" key="7">
    <source>
        <dbReference type="Proteomes" id="UP000613452"/>
    </source>
</evidence>
<reference evidence="3 6" key="1">
    <citation type="submission" date="2015-12" db="EMBL/GenBank/DDBJ databases">
        <title>Bacillus cereus Group isolate.</title>
        <authorList>
            <person name="Kovac J."/>
        </authorList>
    </citation>
    <scope>NUCLEOTIDE SEQUENCE [LARGE SCALE GENOMIC DNA]</scope>
    <source>
        <strain evidence="3 6">FSL W8-0275</strain>
    </source>
</reference>
<dbReference type="GeneID" id="93010722"/>
<dbReference type="OMA" id="CPIVEMW"/>
<evidence type="ECO:0000313" key="6">
    <source>
        <dbReference type="Proteomes" id="UP000075591"/>
    </source>
</evidence>
<dbReference type="EMBL" id="JAEFBZ010000001">
    <property type="protein sequence ID" value="MBK1611404.1"/>
    <property type="molecule type" value="Genomic_DNA"/>
</dbReference>
<evidence type="ECO:0000313" key="4">
    <source>
        <dbReference type="EMBL" id="MBK1611404.1"/>
    </source>
</evidence>
<dbReference type="PATRIC" id="fig|1396.419.peg.4278"/>
<gene>
    <name evidence="3" type="ORF">AT274_21830</name>
    <name evidence="4" type="ORF">JCR31_26345</name>
    <name evidence="5" type="ORF">OK229_11630</name>
</gene>